<comment type="caution">
    <text evidence="1">The sequence shown here is derived from an EMBL/GenBank/DDBJ whole genome shotgun (WGS) entry which is preliminary data.</text>
</comment>
<name>A0ABU5SUF2_9CYAN</name>
<accession>A0ABU5SUF2</accession>
<dbReference type="EMBL" id="JAYGHY010000013">
    <property type="protein sequence ID" value="MEA5442139.1"/>
    <property type="molecule type" value="Genomic_DNA"/>
</dbReference>
<evidence type="ECO:0000313" key="1">
    <source>
        <dbReference type="EMBL" id="MEA5442139.1"/>
    </source>
</evidence>
<organism evidence="1 2">
    <name type="scientific">Cyanobium gracile UHCC 0281</name>
    <dbReference type="NCBI Taxonomy" id="3110309"/>
    <lineage>
        <taxon>Bacteria</taxon>
        <taxon>Bacillati</taxon>
        <taxon>Cyanobacteriota</taxon>
        <taxon>Cyanophyceae</taxon>
        <taxon>Synechococcales</taxon>
        <taxon>Prochlorococcaceae</taxon>
        <taxon>Cyanobium</taxon>
    </lineage>
</organism>
<sequence length="52" mass="5527">MCPTTSIAGRARLTFNGITRYGNGATSLIGGNELSFRGMMRGRGANKGQQSY</sequence>
<reference evidence="1 2" key="1">
    <citation type="submission" date="2023-12" db="EMBL/GenBank/DDBJ databases">
        <title>Baltic Sea Cyanobacteria.</title>
        <authorList>
            <person name="Delbaje E."/>
            <person name="Fewer D.P."/>
            <person name="Shishido T.K."/>
        </authorList>
    </citation>
    <scope>NUCLEOTIDE SEQUENCE [LARGE SCALE GENOMIC DNA]</scope>
    <source>
        <strain evidence="1 2">UHCC 0281</strain>
    </source>
</reference>
<keyword evidence="2" id="KW-1185">Reference proteome</keyword>
<dbReference type="Proteomes" id="UP001302329">
    <property type="component" value="Unassembled WGS sequence"/>
</dbReference>
<proteinExistence type="predicted"/>
<evidence type="ECO:0000313" key="2">
    <source>
        <dbReference type="Proteomes" id="UP001302329"/>
    </source>
</evidence>
<dbReference type="RefSeq" id="WP_323356245.1">
    <property type="nucleotide sequence ID" value="NZ_JAYGHY010000013.1"/>
</dbReference>
<gene>
    <name evidence="1" type="ORF">VB739_06200</name>
</gene>
<protein>
    <submittedName>
        <fullName evidence="1">Uncharacterized protein</fullName>
    </submittedName>
</protein>